<keyword evidence="2" id="KW-0812">Transmembrane</keyword>
<dbReference type="AlphaFoldDB" id="A0A067PR36"/>
<feature type="transmembrane region" description="Helical" evidence="2">
    <location>
        <begin position="295"/>
        <end position="320"/>
    </location>
</feature>
<evidence type="ECO:0000256" key="1">
    <source>
        <dbReference type="ARBA" id="ARBA00038048"/>
    </source>
</evidence>
<dbReference type="HOGENOM" id="CLU_031002_0_1_1"/>
<dbReference type="Gene3D" id="3.40.50.720">
    <property type="entry name" value="NAD(P)-binding Rossmann-like Domain"/>
    <property type="match status" value="1"/>
</dbReference>
<evidence type="ECO:0000313" key="4">
    <source>
        <dbReference type="EMBL" id="KDQ56275.1"/>
    </source>
</evidence>
<dbReference type="GO" id="GO:0005811">
    <property type="term" value="C:lipid droplet"/>
    <property type="evidence" value="ECO:0007669"/>
    <property type="project" value="TreeGrafter"/>
</dbReference>
<protein>
    <recommendedName>
        <fullName evidence="3">Saccharopine dehydrogenase NADP binding domain-containing protein</fullName>
    </recommendedName>
</protein>
<dbReference type="Pfam" id="PF03435">
    <property type="entry name" value="Sacchrp_dh_NADP"/>
    <property type="match status" value="1"/>
</dbReference>
<evidence type="ECO:0000259" key="3">
    <source>
        <dbReference type="Pfam" id="PF03435"/>
    </source>
</evidence>
<dbReference type="GO" id="GO:0005739">
    <property type="term" value="C:mitochondrion"/>
    <property type="evidence" value="ECO:0007669"/>
    <property type="project" value="TreeGrafter"/>
</dbReference>
<dbReference type="PANTHER" id="PTHR12286">
    <property type="entry name" value="SACCHAROPINE DEHYDROGENASE-LIKE OXIDOREDUCTASE"/>
    <property type="match status" value="1"/>
</dbReference>
<proteinExistence type="inferred from homology"/>
<feature type="domain" description="Saccharopine dehydrogenase NADP binding" evidence="3">
    <location>
        <begin position="14"/>
        <end position="117"/>
    </location>
</feature>
<keyword evidence="2" id="KW-0472">Membrane</keyword>
<dbReference type="GO" id="GO:0009247">
    <property type="term" value="P:glycolipid biosynthetic process"/>
    <property type="evidence" value="ECO:0007669"/>
    <property type="project" value="TreeGrafter"/>
</dbReference>
<dbReference type="GO" id="GO:0005886">
    <property type="term" value="C:plasma membrane"/>
    <property type="evidence" value="ECO:0007669"/>
    <property type="project" value="TreeGrafter"/>
</dbReference>
<dbReference type="InterPro" id="IPR036291">
    <property type="entry name" value="NAD(P)-bd_dom_sf"/>
</dbReference>
<dbReference type="SUPFAM" id="SSF51735">
    <property type="entry name" value="NAD(P)-binding Rossmann-fold domains"/>
    <property type="match status" value="1"/>
</dbReference>
<evidence type="ECO:0000256" key="2">
    <source>
        <dbReference type="SAM" id="Phobius"/>
    </source>
</evidence>
<dbReference type="PANTHER" id="PTHR12286:SF5">
    <property type="entry name" value="SACCHAROPINE DEHYDROGENASE-LIKE OXIDOREDUCTASE"/>
    <property type="match status" value="1"/>
</dbReference>
<dbReference type="EMBL" id="KL197722">
    <property type="protein sequence ID" value="KDQ56275.1"/>
    <property type="molecule type" value="Genomic_DNA"/>
</dbReference>
<accession>A0A067PR36</accession>
<dbReference type="InParanoid" id="A0A067PR36"/>
<dbReference type="InterPro" id="IPR051276">
    <property type="entry name" value="Saccharopine_DH-like_oxidrdct"/>
</dbReference>
<reference evidence="5" key="1">
    <citation type="journal article" date="2014" name="Proc. Natl. Acad. Sci. U.S.A.">
        <title>Extensive sampling of basidiomycete genomes demonstrates inadequacy of the white-rot/brown-rot paradigm for wood decay fungi.</title>
        <authorList>
            <person name="Riley R."/>
            <person name="Salamov A.A."/>
            <person name="Brown D.W."/>
            <person name="Nagy L.G."/>
            <person name="Floudas D."/>
            <person name="Held B.W."/>
            <person name="Levasseur A."/>
            <person name="Lombard V."/>
            <person name="Morin E."/>
            <person name="Otillar R."/>
            <person name="Lindquist E.A."/>
            <person name="Sun H."/>
            <person name="LaButti K.M."/>
            <person name="Schmutz J."/>
            <person name="Jabbour D."/>
            <person name="Luo H."/>
            <person name="Baker S.E."/>
            <person name="Pisabarro A.G."/>
            <person name="Walton J.D."/>
            <person name="Blanchette R.A."/>
            <person name="Henrissat B."/>
            <person name="Martin F."/>
            <person name="Cullen D."/>
            <person name="Hibbett D.S."/>
            <person name="Grigoriev I.V."/>
        </authorList>
    </citation>
    <scope>NUCLEOTIDE SEQUENCE [LARGE SCALE GENOMIC DNA]</scope>
    <source>
        <strain evidence="5">MUCL 33604</strain>
    </source>
</reference>
<gene>
    <name evidence="4" type="ORF">JAAARDRAFT_59177</name>
</gene>
<name>A0A067PR36_9AGAM</name>
<dbReference type="InterPro" id="IPR005097">
    <property type="entry name" value="Sacchrp_dh_NADP-bd"/>
</dbReference>
<keyword evidence="5" id="KW-1185">Reference proteome</keyword>
<comment type="similarity">
    <text evidence="1">Belongs to the saccharopine dehydrogenase family.</text>
</comment>
<dbReference type="Proteomes" id="UP000027265">
    <property type="component" value="Unassembled WGS sequence"/>
</dbReference>
<organism evidence="4 5">
    <name type="scientific">Jaapia argillacea MUCL 33604</name>
    <dbReference type="NCBI Taxonomy" id="933084"/>
    <lineage>
        <taxon>Eukaryota</taxon>
        <taxon>Fungi</taxon>
        <taxon>Dikarya</taxon>
        <taxon>Basidiomycota</taxon>
        <taxon>Agaricomycotina</taxon>
        <taxon>Agaricomycetes</taxon>
        <taxon>Agaricomycetidae</taxon>
        <taxon>Jaapiales</taxon>
        <taxon>Jaapiaceae</taxon>
        <taxon>Jaapia</taxon>
    </lineage>
</organism>
<evidence type="ECO:0000313" key="5">
    <source>
        <dbReference type="Proteomes" id="UP000027265"/>
    </source>
</evidence>
<keyword evidence="2" id="KW-1133">Transmembrane helix</keyword>
<sequence length="446" mass="48633">MALQNDKPAPAFDVLLFGATGFTGRLITRYLSAHPQRSTFKFAIAARSKSKLDALVNELGLDKNTSILVVDVTKKDQVEEAVKQTKVVINTVGPYWRWGTPVVRACAVHGRHYVDLTGETPWIMSIIFKYDYLAFKTGAMIIPSCGMDSIPSDISVYLSNKTLKAAAGPDACIDESTTAFKIKGGISGGTIASMFTMLEEVPPHIVKAARQDFAISTSVTGRLSKPPRLVYTLPQVTPPIIGSFFIMSHSNKAIVQRSWGLFQMDAFKAEAKATAAEKDSKKLLTYGPEFRYEEFLAMPSTIGAAAFSLVMGLIAVTLMIPPLRYLAKRYLPKSGYGPSDQEMEKGFLKATNITSSIPTSTAPRTHVKTVIKGRGDPGYLLTSMMISECALALALEQDALPRREGGVLTPVTALGDVLVKRLKDTGRFEFESEVLKSGEADTRKTR</sequence>
<dbReference type="OrthoDB" id="10268090at2759"/>